<reference evidence="1" key="1">
    <citation type="submission" date="2014-09" db="EMBL/GenBank/DDBJ databases">
        <authorList>
            <person name="Magalhaes I.L.F."/>
            <person name="Oliveira U."/>
            <person name="Santos F.R."/>
            <person name="Vidigal T.H.D.A."/>
            <person name="Brescovit A.D."/>
            <person name="Santos A.J."/>
        </authorList>
    </citation>
    <scope>NUCLEOTIDE SEQUENCE</scope>
    <source>
        <tissue evidence="1">Shoot tissue taken approximately 20 cm above the soil surface</tissue>
    </source>
</reference>
<accession>A0A0A9B981</accession>
<evidence type="ECO:0000313" key="1">
    <source>
        <dbReference type="EMBL" id="JAD59891.1"/>
    </source>
</evidence>
<dbReference type="AlphaFoldDB" id="A0A0A9B981"/>
<name>A0A0A9B981_ARUDO</name>
<reference evidence="1" key="2">
    <citation type="journal article" date="2015" name="Data Brief">
        <title>Shoot transcriptome of the giant reed, Arundo donax.</title>
        <authorList>
            <person name="Barrero R.A."/>
            <person name="Guerrero F.D."/>
            <person name="Moolhuijzen P."/>
            <person name="Goolsby J.A."/>
            <person name="Tidwell J."/>
            <person name="Bellgard S.E."/>
            <person name="Bellgard M.I."/>
        </authorList>
    </citation>
    <scope>NUCLEOTIDE SEQUENCE</scope>
    <source>
        <tissue evidence="1">Shoot tissue taken approximately 20 cm above the soil surface</tissue>
    </source>
</reference>
<sequence length="32" mass="3557">MTSGVLPPSDTILLTSNLKHFHCCFNIKLVKV</sequence>
<protein>
    <submittedName>
        <fullName evidence="1">Uncharacterized protein</fullName>
    </submittedName>
</protein>
<organism evidence="1">
    <name type="scientific">Arundo donax</name>
    <name type="common">Giant reed</name>
    <name type="synonym">Donax arundinaceus</name>
    <dbReference type="NCBI Taxonomy" id="35708"/>
    <lineage>
        <taxon>Eukaryota</taxon>
        <taxon>Viridiplantae</taxon>
        <taxon>Streptophyta</taxon>
        <taxon>Embryophyta</taxon>
        <taxon>Tracheophyta</taxon>
        <taxon>Spermatophyta</taxon>
        <taxon>Magnoliopsida</taxon>
        <taxon>Liliopsida</taxon>
        <taxon>Poales</taxon>
        <taxon>Poaceae</taxon>
        <taxon>PACMAD clade</taxon>
        <taxon>Arundinoideae</taxon>
        <taxon>Arundineae</taxon>
        <taxon>Arundo</taxon>
    </lineage>
</organism>
<proteinExistence type="predicted"/>
<dbReference type="EMBL" id="GBRH01238004">
    <property type="protein sequence ID" value="JAD59891.1"/>
    <property type="molecule type" value="Transcribed_RNA"/>
</dbReference>